<evidence type="ECO:0000313" key="1">
    <source>
        <dbReference type="EMBL" id="CAG6501251.1"/>
    </source>
</evidence>
<name>A0A8D8GAZ2_CULPI</name>
<accession>A0A8D8GAZ2</accession>
<reference evidence="1" key="1">
    <citation type="submission" date="2021-05" db="EMBL/GenBank/DDBJ databases">
        <authorList>
            <person name="Alioto T."/>
            <person name="Alioto T."/>
            <person name="Gomez Garrido J."/>
        </authorList>
    </citation>
    <scope>NUCLEOTIDE SEQUENCE</scope>
</reference>
<proteinExistence type="predicted"/>
<dbReference type="AlphaFoldDB" id="A0A8D8GAZ2"/>
<dbReference type="PROSITE" id="PS51257">
    <property type="entry name" value="PROKAR_LIPOPROTEIN"/>
    <property type="match status" value="1"/>
</dbReference>
<dbReference type="EMBL" id="HBUE01142120">
    <property type="protein sequence ID" value="CAG6501251.1"/>
    <property type="molecule type" value="Transcribed_RNA"/>
</dbReference>
<dbReference type="EMBL" id="HBUE01194472">
    <property type="protein sequence ID" value="CAG6526883.1"/>
    <property type="molecule type" value="Transcribed_RNA"/>
</dbReference>
<organism evidence="1">
    <name type="scientific">Culex pipiens</name>
    <name type="common">House mosquito</name>
    <dbReference type="NCBI Taxonomy" id="7175"/>
    <lineage>
        <taxon>Eukaryota</taxon>
        <taxon>Metazoa</taxon>
        <taxon>Ecdysozoa</taxon>
        <taxon>Arthropoda</taxon>
        <taxon>Hexapoda</taxon>
        <taxon>Insecta</taxon>
        <taxon>Pterygota</taxon>
        <taxon>Neoptera</taxon>
        <taxon>Endopterygota</taxon>
        <taxon>Diptera</taxon>
        <taxon>Nematocera</taxon>
        <taxon>Culicoidea</taxon>
        <taxon>Culicidae</taxon>
        <taxon>Culicinae</taxon>
        <taxon>Culicini</taxon>
        <taxon>Culex</taxon>
        <taxon>Culex</taxon>
    </lineage>
</organism>
<protein>
    <submittedName>
        <fullName evidence="1">(northern house mosquito) hypothetical protein</fullName>
    </submittedName>
</protein>
<dbReference type="EMBL" id="HBUE01300452">
    <property type="protein sequence ID" value="CAG6578604.1"/>
    <property type="molecule type" value="Transcribed_RNA"/>
</dbReference>
<sequence>MRCGFRRVLRWVRLRRKLLPEVVGLLVPVVVSSCMVPRVGRSSMWTSFVPTEACWISHSWTIRWSWPWEGRKWRLVDRSRTVTTTVITTRWCPGSTTISVAMDRNNRHHHPNISRCVRPAVPNRCQSSTRCGGKTSRRHRIQSWWIEPFRCPVSSWKLTRSSRRHLEVGAIPAR</sequence>